<keyword evidence="3" id="KW-0732">Signal</keyword>
<evidence type="ECO:0000256" key="2">
    <source>
        <dbReference type="ARBA" id="ARBA00013194"/>
    </source>
</evidence>
<dbReference type="InterPro" id="IPR027304">
    <property type="entry name" value="Trigger_fact/SurA_dom_sf"/>
</dbReference>
<gene>
    <name evidence="9" type="ORF">ACFO0S_12090</name>
</gene>
<evidence type="ECO:0000313" key="10">
    <source>
        <dbReference type="Proteomes" id="UP001595733"/>
    </source>
</evidence>
<evidence type="ECO:0000256" key="7">
    <source>
        <dbReference type="SAM" id="Phobius"/>
    </source>
</evidence>
<comment type="caution">
    <text evidence="9">The sequence shown here is derived from an EMBL/GenBank/DDBJ whole genome shotgun (WGS) entry which is preliminary data.</text>
</comment>
<name>A0ABV8UWT5_9BACL</name>
<comment type="catalytic activity">
    <reaction evidence="1">
        <text>[protein]-peptidylproline (omega=180) = [protein]-peptidylproline (omega=0)</text>
        <dbReference type="Rhea" id="RHEA:16237"/>
        <dbReference type="Rhea" id="RHEA-COMP:10747"/>
        <dbReference type="Rhea" id="RHEA-COMP:10748"/>
        <dbReference type="ChEBI" id="CHEBI:83833"/>
        <dbReference type="ChEBI" id="CHEBI:83834"/>
        <dbReference type="EC" id="5.2.1.8"/>
    </reaction>
</comment>
<dbReference type="PROSITE" id="PS50198">
    <property type="entry name" value="PPIC_PPIASE_2"/>
    <property type="match status" value="1"/>
</dbReference>
<feature type="domain" description="PpiC" evidence="8">
    <location>
        <begin position="167"/>
        <end position="259"/>
    </location>
</feature>
<dbReference type="RefSeq" id="WP_378142355.1">
    <property type="nucleotide sequence ID" value="NZ_JBHSEF010000025.1"/>
</dbReference>
<dbReference type="InterPro" id="IPR050245">
    <property type="entry name" value="PrsA_foldase"/>
</dbReference>
<evidence type="ECO:0000256" key="5">
    <source>
        <dbReference type="ARBA" id="ARBA00023235"/>
    </source>
</evidence>
<dbReference type="PANTHER" id="PTHR47245">
    <property type="entry name" value="PEPTIDYLPROLYL ISOMERASE"/>
    <property type="match status" value="1"/>
</dbReference>
<evidence type="ECO:0000256" key="4">
    <source>
        <dbReference type="ARBA" id="ARBA00023110"/>
    </source>
</evidence>
<keyword evidence="4 6" id="KW-0697">Rotamase</keyword>
<dbReference type="EMBL" id="JBHSEF010000025">
    <property type="protein sequence ID" value="MFC4355793.1"/>
    <property type="molecule type" value="Genomic_DNA"/>
</dbReference>
<protein>
    <recommendedName>
        <fullName evidence="2">peptidylprolyl isomerase</fullName>
        <ecNumber evidence="2">5.2.1.8</ecNumber>
    </recommendedName>
</protein>
<keyword evidence="7" id="KW-0812">Transmembrane</keyword>
<dbReference type="GO" id="GO:0016853">
    <property type="term" value="F:isomerase activity"/>
    <property type="evidence" value="ECO:0007669"/>
    <property type="project" value="UniProtKB-KW"/>
</dbReference>
<dbReference type="SUPFAM" id="SSF109998">
    <property type="entry name" value="Triger factor/SurA peptide-binding domain-like"/>
    <property type="match status" value="1"/>
</dbReference>
<dbReference type="Gene3D" id="1.10.4030.10">
    <property type="entry name" value="Porin chaperone SurA, peptide-binding domain"/>
    <property type="match status" value="1"/>
</dbReference>
<reference evidence="10" key="1">
    <citation type="journal article" date="2019" name="Int. J. Syst. Evol. Microbiol.">
        <title>The Global Catalogue of Microorganisms (GCM) 10K type strain sequencing project: providing services to taxonomists for standard genome sequencing and annotation.</title>
        <authorList>
            <consortium name="The Broad Institute Genomics Platform"/>
            <consortium name="The Broad Institute Genome Sequencing Center for Infectious Disease"/>
            <person name="Wu L."/>
            <person name="Ma J."/>
        </authorList>
    </citation>
    <scope>NUCLEOTIDE SEQUENCE [LARGE SCALE GENOMIC DNA]</scope>
    <source>
        <strain evidence="10">CCUG 50353</strain>
    </source>
</reference>
<dbReference type="EC" id="5.2.1.8" evidence="2"/>
<dbReference type="InterPro" id="IPR046357">
    <property type="entry name" value="PPIase_dom_sf"/>
</dbReference>
<evidence type="ECO:0000313" key="9">
    <source>
        <dbReference type="EMBL" id="MFC4355793.1"/>
    </source>
</evidence>
<dbReference type="Pfam" id="PF13145">
    <property type="entry name" value="Rotamase_2"/>
    <property type="match status" value="1"/>
</dbReference>
<dbReference type="PROSITE" id="PS01096">
    <property type="entry name" value="PPIC_PPIASE_1"/>
    <property type="match status" value="1"/>
</dbReference>
<keyword evidence="7" id="KW-0472">Membrane</keyword>
<feature type="transmembrane region" description="Helical" evidence="7">
    <location>
        <begin position="21"/>
        <end position="41"/>
    </location>
</feature>
<keyword evidence="10" id="KW-1185">Reference proteome</keyword>
<sequence length="308" mass="34104">MRPNDRTNTARPKRHLKTKPVLIVLGILLLGNLLWFIAWLIPNGASTNETVATVDGEDITHDEWVAEMETRSGREALEALVNERVMEAAAKKHAINVSDEELALEMSLYRSATEGTDQTFLGLNEEQMEKKVRARIILEKVLAKDVVVEETALETYYEENQSLYEIPTSYDVKAIYVATMQEAEEVKSELDNGSSFEGLARELSIDPSSAALGGTVGFVNSNTTAVDANLVRALPDLKAEEISSPIPLTDGRFVVVQVQSILEGSSFSFEDVKAHIQRELALEQLPQSVTPRAFWEEFAASWQYGDGG</sequence>
<dbReference type="PANTHER" id="PTHR47245:SF1">
    <property type="entry name" value="FOLDASE PROTEIN PRSA"/>
    <property type="match status" value="1"/>
</dbReference>
<dbReference type="SUPFAM" id="SSF54534">
    <property type="entry name" value="FKBP-like"/>
    <property type="match status" value="1"/>
</dbReference>
<proteinExistence type="predicted"/>
<accession>A0ABV8UWT5</accession>
<organism evidence="9 10">
    <name type="scientific">Chryseomicrobium palamuruense</name>
    <dbReference type="NCBI Taxonomy" id="682973"/>
    <lineage>
        <taxon>Bacteria</taxon>
        <taxon>Bacillati</taxon>
        <taxon>Bacillota</taxon>
        <taxon>Bacilli</taxon>
        <taxon>Bacillales</taxon>
        <taxon>Caryophanaceae</taxon>
        <taxon>Chryseomicrobium</taxon>
    </lineage>
</organism>
<dbReference type="InterPro" id="IPR000297">
    <property type="entry name" value="PPIase_PpiC"/>
</dbReference>
<dbReference type="Gene3D" id="3.10.50.40">
    <property type="match status" value="1"/>
</dbReference>
<evidence type="ECO:0000256" key="3">
    <source>
        <dbReference type="ARBA" id="ARBA00022729"/>
    </source>
</evidence>
<dbReference type="InterPro" id="IPR023058">
    <property type="entry name" value="PPIase_PpiC_CS"/>
</dbReference>
<keyword evidence="7" id="KW-1133">Transmembrane helix</keyword>
<evidence type="ECO:0000259" key="8">
    <source>
        <dbReference type="PROSITE" id="PS50198"/>
    </source>
</evidence>
<evidence type="ECO:0000256" key="1">
    <source>
        <dbReference type="ARBA" id="ARBA00000971"/>
    </source>
</evidence>
<keyword evidence="5 6" id="KW-0413">Isomerase</keyword>
<dbReference type="Proteomes" id="UP001595733">
    <property type="component" value="Unassembled WGS sequence"/>
</dbReference>
<evidence type="ECO:0000256" key="6">
    <source>
        <dbReference type="PROSITE-ProRule" id="PRU00278"/>
    </source>
</evidence>